<keyword evidence="10 13" id="KW-0472">Membrane</keyword>
<comment type="subcellular location">
    <subcellularLocation>
        <location evidence="1">Membrane</location>
        <topology evidence="1">Multi-pass membrane protein</topology>
    </subcellularLocation>
</comment>
<dbReference type="Proteomes" id="UP000237000">
    <property type="component" value="Unassembled WGS sequence"/>
</dbReference>
<dbReference type="Pfam" id="PF10716">
    <property type="entry name" value="NdhL"/>
    <property type="match status" value="1"/>
</dbReference>
<dbReference type="GO" id="GO:0016655">
    <property type="term" value="F:oxidoreductase activity, acting on NAD(P)H, quinone or similar compound as acceptor"/>
    <property type="evidence" value="ECO:0007669"/>
    <property type="project" value="InterPro"/>
</dbReference>
<dbReference type="PANTHER" id="PTHR36727">
    <property type="entry name" value="NAD(P)H-QUINONE OXIDOREDUCTASE SUBUNIT L, CHLOROPLASTIC"/>
    <property type="match status" value="1"/>
</dbReference>
<dbReference type="InParanoid" id="A0A2P5EPA5"/>
<evidence type="ECO:0000256" key="10">
    <source>
        <dbReference type="ARBA" id="ARBA00023136"/>
    </source>
</evidence>
<dbReference type="GO" id="GO:0048038">
    <property type="term" value="F:quinone binding"/>
    <property type="evidence" value="ECO:0007669"/>
    <property type="project" value="UniProtKB-KW"/>
</dbReference>
<evidence type="ECO:0000256" key="9">
    <source>
        <dbReference type="ARBA" id="ARBA00023078"/>
    </source>
</evidence>
<keyword evidence="8" id="KW-0520">NAD</keyword>
<gene>
    <name evidence="14" type="ORF">TorRG33x02_168720</name>
</gene>
<dbReference type="EMBL" id="JXTC01000118">
    <property type="protein sequence ID" value="PON87380.1"/>
    <property type="molecule type" value="Genomic_DNA"/>
</dbReference>
<keyword evidence="5" id="KW-0618">Plastoquinone</keyword>
<dbReference type="InterPro" id="IPR019654">
    <property type="entry name" value="NADH-quinone_OxRdatse_su_L"/>
</dbReference>
<dbReference type="STRING" id="63057.A0A2P5EPA5"/>
<evidence type="ECO:0000256" key="6">
    <source>
        <dbReference type="ARBA" id="ARBA00022967"/>
    </source>
</evidence>
<keyword evidence="6" id="KW-1278">Translocase</keyword>
<comment type="catalytic activity">
    <reaction evidence="11">
        <text>a plastoquinone + NADPH + (n+1) H(+)(in) = a plastoquinol + NADP(+) + n H(+)(out)</text>
        <dbReference type="Rhea" id="RHEA:42612"/>
        <dbReference type="Rhea" id="RHEA-COMP:9561"/>
        <dbReference type="Rhea" id="RHEA-COMP:9562"/>
        <dbReference type="ChEBI" id="CHEBI:15378"/>
        <dbReference type="ChEBI" id="CHEBI:17757"/>
        <dbReference type="ChEBI" id="CHEBI:57783"/>
        <dbReference type="ChEBI" id="CHEBI:58349"/>
        <dbReference type="ChEBI" id="CHEBI:62192"/>
    </reaction>
</comment>
<reference evidence="15" key="1">
    <citation type="submission" date="2016-06" db="EMBL/GenBank/DDBJ databases">
        <title>Parallel loss of symbiosis genes in relatives of nitrogen-fixing non-legume Parasponia.</title>
        <authorList>
            <person name="Van Velzen R."/>
            <person name="Holmer R."/>
            <person name="Bu F."/>
            <person name="Rutten L."/>
            <person name="Van Zeijl A."/>
            <person name="Liu W."/>
            <person name="Santuari L."/>
            <person name="Cao Q."/>
            <person name="Sharma T."/>
            <person name="Shen D."/>
            <person name="Roswanjaya Y."/>
            <person name="Wardhani T."/>
            <person name="Kalhor M.S."/>
            <person name="Jansen J."/>
            <person name="Van den Hoogen J."/>
            <person name="Gungor B."/>
            <person name="Hartog M."/>
            <person name="Hontelez J."/>
            <person name="Verver J."/>
            <person name="Yang W.-C."/>
            <person name="Schijlen E."/>
            <person name="Repin R."/>
            <person name="Schilthuizen M."/>
            <person name="Schranz E."/>
            <person name="Heidstra R."/>
            <person name="Miyata K."/>
            <person name="Fedorova E."/>
            <person name="Kohlen W."/>
            <person name="Bisseling T."/>
            <person name="Smit S."/>
            <person name="Geurts R."/>
        </authorList>
    </citation>
    <scope>NUCLEOTIDE SEQUENCE [LARGE SCALE GENOMIC DNA]</scope>
    <source>
        <strain evidence="15">cv. RG33-2</strain>
    </source>
</reference>
<sequence length="190" mass="22146">MSCSISFHIPKALPPLSFSQRRRAPLSVTSKHPHSCSTHLNEKTMASVIQKPIEYFHLKISSLALQVGAILATAEQPAFAVTGVNDEQDLTWVLIQLGVVAFFYFLVMPPIIMNWLRLRFYKRKLLETYLQFMFVFIFFPGVILWAPFLNFRKFPRDPSMKYPWSKPEDPSKIRNEYYKYPFAKGPEDYS</sequence>
<comment type="catalytic activity">
    <reaction evidence="12">
        <text>a plastoquinone + NADH + (n+1) H(+)(in) = a plastoquinol + NAD(+) + n H(+)(out)</text>
        <dbReference type="Rhea" id="RHEA:42608"/>
        <dbReference type="Rhea" id="RHEA-COMP:9561"/>
        <dbReference type="Rhea" id="RHEA-COMP:9562"/>
        <dbReference type="ChEBI" id="CHEBI:15378"/>
        <dbReference type="ChEBI" id="CHEBI:17757"/>
        <dbReference type="ChEBI" id="CHEBI:57540"/>
        <dbReference type="ChEBI" id="CHEBI:57945"/>
        <dbReference type="ChEBI" id="CHEBI:62192"/>
    </reaction>
</comment>
<organism evidence="14 15">
    <name type="scientific">Trema orientale</name>
    <name type="common">Charcoal tree</name>
    <name type="synonym">Celtis orientalis</name>
    <dbReference type="NCBI Taxonomy" id="63057"/>
    <lineage>
        <taxon>Eukaryota</taxon>
        <taxon>Viridiplantae</taxon>
        <taxon>Streptophyta</taxon>
        <taxon>Embryophyta</taxon>
        <taxon>Tracheophyta</taxon>
        <taxon>Spermatophyta</taxon>
        <taxon>Magnoliopsida</taxon>
        <taxon>eudicotyledons</taxon>
        <taxon>Gunneridae</taxon>
        <taxon>Pentapetalae</taxon>
        <taxon>rosids</taxon>
        <taxon>fabids</taxon>
        <taxon>Rosales</taxon>
        <taxon>Cannabaceae</taxon>
        <taxon>Trema</taxon>
    </lineage>
</organism>
<keyword evidence="7 13" id="KW-1133">Transmembrane helix</keyword>
<evidence type="ECO:0000256" key="8">
    <source>
        <dbReference type="ARBA" id="ARBA00023027"/>
    </source>
</evidence>
<evidence type="ECO:0000256" key="2">
    <source>
        <dbReference type="ARBA" id="ARBA00022692"/>
    </source>
</evidence>
<keyword evidence="9" id="KW-0793">Thylakoid</keyword>
<keyword evidence="3" id="KW-0874">Quinone</keyword>
<feature type="transmembrane region" description="Helical" evidence="13">
    <location>
        <begin position="94"/>
        <end position="116"/>
    </location>
</feature>
<keyword evidence="4" id="KW-0521">NADP</keyword>
<dbReference type="GO" id="GO:0016020">
    <property type="term" value="C:membrane"/>
    <property type="evidence" value="ECO:0007669"/>
    <property type="project" value="UniProtKB-SubCell"/>
</dbReference>
<evidence type="ECO:0000256" key="13">
    <source>
        <dbReference type="SAM" id="Phobius"/>
    </source>
</evidence>
<name>A0A2P5EPA5_TREOI</name>
<evidence type="ECO:0000256" key="12">
    <source>
        <dbReference type="ARBA" id="ARBA00048026"/>
    </source>
</evidence>
<evidence type="ECO:0000313" key="15">
    <source>
        <dbReference type="Proteomes" id="UP000237000"/>
    </source>
</evidence>
<evidence type="ECO:0000256" key="11">
    <source>
        <dbReference type="ARBA" id="ARBA00047726"/>
    </source>
</evidence>
<dbReference type="PANTHER" id="PTHR36727:SF2">
    <property type="entry name" value="NAD(P)H-QUINONE OXIDOREDUCTASE SUBUNIT L, CHLOROPLASTIC"/>
    <property type="match status" value="1"/>
</dbReference>
<accession>A0A2P5EPA5</accession>
<dbReference type="AlphaFoldDB" id="A0A2P5EPA5"/>
<evidence type="ECO:0000256" key="7">
    <source>
        <dbReference type="ARBA" id="ARBA00022989"/>
    </source>
</evidence>
<protein>
    <submittedName>
        <fullName evidence="14">NAD(P)H-quinone oxidoreductase subunit L</fullName>
    </submittedName>
</protein>
<evidence type="ECO:0000256" key="5">
    <source>
        <dbReference type="ARBA" id="ARBA00022957"/>
    </source>
</evidence>
<evidence type="ECO:0000256" key="1">
    <source>
        <dbReference type="ARBA" id="ARBA00004141"/>
    </source>
</evidence>
<keyword evidence="15" id="KW-1185">Reference proteome</keyword>
<evidence type="ECO:0000256" key="3">
    <source>
        <dbReference type="ARBA" id="ARBA00022719"/>
    </source>
</evidence>
<evidence type="ECO:0000256" key="4">
    <source>
        <dbReference type="ARBA" id="ARBA00022857"/>
    </source>
</evidence>
<evidence type="ECO:0000313" key="14">
    <source>
        <dbReference type="EMBL" id="PON87380.1"/>
    </source>
</evidence>
<keyword evidence="2 13" id="KW-0812">Transmembrane</keyword>
<dbReference type="FunCoup" id="A0A2P5EPA5">
    <property type="interactions" value="734"/>
</dbReference>
<proteinExistence type="predicted"/>
<comment type="caution">
    <text evidence="14">The sequence shown here is derived from an EMBL/GenBank/DDBJ whole genome shotgun (WGS) entry which is preliminary data.</text>
</comment>
<feature type="transmembrane region" description="Helical" evidence="13">
    <location>
        <begin position="128"/>
        <end position="148"/>
    </location>
</feature>
<dbReference type="OrthoDB" id="2016985at2759"/>